<organism evidence="2 3">
    <name type="scientific">Amylocarpus encephaloides</name>
    <dbReference type="NCBI Taxonomy" id="45428"/>
    <lineage>
        <taxon>Eukaryota</taxon>
        <taxon>Fungi</taxon>
        <taxon>Dikarya</taxon>
        <taxon>Ascomycota</taxon>
        <taxon>Pezizomycotina</taxon>
        <taxon>Leotiomycetes</taxon>
        <taxon>Helotiales</taxon>
        <taxon>Helotiales incertae sedis</taxon>
        <taxon>Amylocarpus</taxon>
    </lineage>
</organism>
<protein>
    <submittedName>
        <fullName evidence="2">Uncharacterized protein</fullName>
    </submittedName>
</protein>
<evidence type="ECO:0000256" key="1">
    <source>
        <dbReference type="SAM" id="MobiDB-lite"/>
    </source>
</evidence>
<gene>
    <name evidence="2" type="ORF">BJ875DRAFT_451557</name>
</gene>
<proteinExistence type="predicted"/>
<keyword evidence="3" id="KW-1185">Reference proteome</keyword>
<accession>A0A9P7YR91</accession>
<dbReference type="Proteomes" id="UP000824998">
    <property type="component" value="Unassembled WGS sequence"/>
</dbReference>
<dbReference type="EMBL" id="MU251372">
    <property type="protein sequence ID" value="KAG9238281.1"/>
    <property type="molecule type" value="Genomic_DNA"/>
</dbReference>
<evidence type="ECO:0000313" key="2">
    <source>
        <dbReference type="EMBL" id="KAG9238281.1"/>
    </source>
</evidence>
<reference evidence="2" key="1">
    <citation type="journal article" date="2021" name="IMA Fungus">
        <title>Genomic characterization of three marine fungi, including Emericellopsis atlantica sp. nov. with signatures of a generalist lifestyle and marine biomass degradation.</title>
        <authorList>
            <person name="Hagestad O.C."/>
            <person name="Hou L."/>
            <person name="Andersen J.H."/>
            <person name="Hansen E.H."/>
            <person name="Altermark B."/>
            <person name="Li C."/>
            <person name="Kuhnert E."/>
            <person name="Cox R.J."/>
            <person name="Crous P.W."/>
            <person name="Spatafora J.W."/>
            <person name="Lail K."/>
            <person name="Amirebrahimi M."/>
            <person name="Lipzen A."/>
            <person name="Pangilinan J."/>
            <person name="Andreopoulos W."/>
            <person name="Hayes R.D."/>
            <person name="Ng V."/>
            <person name="Grigoriev I.V."/>
            <person name="Jackson S.A."/>
            <person name="Sutton T.D.S."/>
            <person name="Dobson A.D.W."/>
            <person name="Rama T."/>
        </authorList>
    </citation>
    <scope>NUCLEOTIDE SEQUENCE</scope>
    <source>
        <strain evidence="2">TRa018bII</strain>
    </source>
</reference>
<comment type="caution">
    <text evidence="2">The sequence shown here is derived from an EMBL/GenBank/DDBJ whole genome shotgun (WGS) entry which is preliminary data.</text>
</comment>
<feature type="region of interest" description="Disordered" evidence="1">
    <location>
        <begin position="170"/>
        <end position="193"/>
    </location>
</feature>
<feature type="compositionally biased region" description="Polar residues" evidence="1">
    <location>
        <begin position="74"/>
        <end position="94"/>
    </location>
</feature>
<dbReference type="OrthoDB" id="303614at2759"/>
<feature type="compositionally biased region" description="Polar residues" evidence="1">
    <location>
        <begin position="245"/>
        <end position="259"/>
    </location>
</feature>
<feature type="region of interest" description="Disordered" evidence="1">
    <location>
        <begin position="236"/>
        <end position="259"/>
    </location>
</feature>
<feature type="compositionally biased region" description="Polar residues" evidence="1">
    <location>
        <begin position="170"/>
        <end position="185"/>
    </location>
</feature>
<name>A0A9P7YR91_9HELO</name>
<dbReference type="AlphaFoldDB" id="A0A9P7YR91"/>
<evidence type="ECO:0000313" key="3">
    <source>
        <dbReference type="Proteomes" id="UP000824998"/>
    </source>
</evidence>
<feature type="region of interest" description="Disordered" evidence="1">
    <location>
        <begin position="56"/>
        <end position="116"/>
    </location>
</feature>
<sequence>MQSEITSQIANPNFGRFAILHETPDAARILKTLPNPDLLPHDIVEDNAHFPPYRFYRRSPPHVEDEPEPEPVDSTRSSLQTTFSMSSMGVNPSHKNLHAGNASTERDPCNSRVDSSNHRRAHRYSYSIENFLVMSDRDVFENHHAATGLSRDISSSTFAPRALTITKTPPVQQEQFQPSVPNANRVTRRSDSGVLEDTQSLRLTSVDTSTKLGRLSLTPLLDRDCGSFAEKRARKTTRRAGQGLMSASTTSTFDVPASPTGSTDVEKLATAALACCSACKSFGYDLIYAVELSALRSNLTDAELLKASGLTMRVLVAHGMDEVPILDPKIHLSALRSRGCYNWVAPTPTHAAGFASAKFFAFGKESGLTKDRTDGIVFGALRRAGVAGAVGTSDAEETRDLREFVTALKGILPRSDRLPRASGVGSIRGR</sequence>